<gene>
    <name evidence="1" type="ORF">KIN20_010600</name>
</gene>
<comment type="caution">
    <text evidence="1">The sequence shown here is derived from an EMBL/GenBank/DDBJ whole genome shotgun (WGS) entry which is preliminary data.</text>
</comment>
<proteinExistence type="predicted"/>
<name>A0AAD5MU83_PARTN</name>
<evidence type="ECO:0000313" key="1">
    <source>
        <dbReference type="EMBL" id="KAJ1353839.1"/>
    </source>
</evidence>
<keyword evidence="2" id="KW-1185">Reference proteome</keyword>
<dbReference type="EMBL" id="JAHQIW010001867">
    <property type="protein sequence ID" value="KAJ1353839.1"/>
    <property type="molecule type" value="Genomic_DNA"/>
</dbReference>
<protein>
    <submittedName>
        <fullName evidence="1">Uncharacterized protein</fullName>
    </submittedName>
</protein>
<reference evidence="1" key="1">
    <citation type="submission" date="2021-06" db="EMBL/GenBank/DDBJ databases">
        <title>Parelaphostrongylus tenuis whole genome reference sequence.</title>
        <authorList>
            <person name="Garwood T.J."/>
            <person name="Larsen P.A."/>
            <person name="Fountain-Jones N.M."/>
            <person name="Garbe J.R."/>
            <person name="Macchietto M.G."/>
            <person name="Kania S.A."/>
            <person name="Gerhold R.W."/>
            <person name="Richards J.E."/>
            <person name="Wolf T.M."/>
        </authorList>
    </citation>
    <scope>NUCLEOTIDE SEQUENCE</scope>
    <source>
        <strain evidence="1">MNPRO001-30</strain>
        <tissue evidence="1">Meninges</tissue>
    </source>
</reference>
<evidence type="ECO:0000313" key="2">
    <source>
        <dbReference type="Proteomes" id="UP001196413"/>
    </source>
</evidence>
<dbReference type="AlphaFoldDB" id="A0AAD5MU83"/>
<organism evidence="1 2">
    <name type="scientific">Parelaphostrongylus tenuis</name>
    <name type="common">Meningeal worm</name>
    <dbReference type="NCBI Taxonomy" id="148309"/>
    <lineage>
        <taxon>Eukaryota</taxon>
        <taxon>Metazoa</taxon>
        <taxon>Ecdysozoa</taxon>
        <taxon>Nematoda</taxon>
        <taxon>Chromadorea</taxon>
        <taxon>Rhabditida</taxon>
        <taxon>Rhabditina</taxon>
        <taxon>Rhabditomorpha</taxon>
        <taxon>Strongyloidea</taxon>
        <taxon>Metastrongylidae</taxon>
        <taxon>Parelaphostrongylus</taxon>
    </lineage>
</organism>
<sequence>MAKSESLCYSSSFNNNNIRSEPQITELNPIYPLQGVIIENPAAAAAPRGVRSELITAQIVVNDGSTSEWCMTDDFISILT</sequence>
<dbReference type="Proteomes" id="UP001196413">
    <property type="component" value="Unassembled WGS sequence"/>
</dbReference>
<accession>A0AAD5MU83</accession>